<dbReference type="KEGG" id="edi:EDI_242490"/>
<dbReference type="OMA" id="NYRRREM"/>
<protein>
    <submittedName>
        <fullName evidence="1">Uncharacterized protein</fullName>
    </submittedName>
</protein>
<dbReference type="OrthoDB" id="31391at2759"/>
<dbReference type="VEuPathDB" id="AmoebaDB:EDI_242490"/>
<dbReference type="EMBL" id="DS550745">
    <property type="protein sequence ID" value="EDR22373.1"/>
    <property type="molecule type" value="Genomic_DNA"/>
</dbReference>
<dbReference type="AlphaFoldDB" id="B0ESX3"/>
<evidence type="ECO:0000313" key="1">
    <source>
        <dbReference type="EMBL" id="EDR22373.1"/>
    </source>
</evidence>
<accession>B0ESX3</accession>
<dbReference type="RefSeq" id="XP_001741177.1">
    <property type="nucleotide sequence ID" value="XM_001741125.1"/>
</dbReference>
<gene>
    <name evidence="1" type="ORF">EDI_242490</name>
</gene>
<dbReference type="GeneID" id="5886370"/>
<keyword evidence="2" id="KW-1185">Reference proteome</keyword>
<evidence type="ECO:0000313" key="2">
    <source>
        <dbReference type="Proteomes" id="UP000008076"/>
    </source>
</evidence>
<sequence>MEDSRSSNYRRREMKQLDMVYLMKVALHVKDMNDIQNIEMINKKCGIAINSLKVNPWFTSERDINKFCNIFNPPTCNCNLLPVDESVLMKVENIRNYELDSFCRTLKIVNADNQFNPQYQKMTEEEKERMAKIIQKVESMTYFSDIVEEMIELVVQNMKKGIKIRTYEVCAKKFDEIFDKMKIEESMYPSEMIIYGRINNNWIKARENKNIIIICETRGLIEQESEISIPKGITIYSSSILLVKPNNETNIKFVRSK</sequence>
<proteinExistence type="predicted"/>
<reference evidence="2" key="1">
    <citation type="submission" date="2007-12" db="EMBL/GenBank/DDBJ databases">
        <title>Annotation of Entamoeba dispar SAW760.</title>
        <authorList>
            <person name="Lorenzi H."/>
            <person name="Inman J."/>
            <person name="Schobel S."/>
            <person name="Amedeo P."/>
            <person name="Caler E."/>
        </authorList>
    </citation>
    <scope>NUCLEOTIDE SEQUENCE [LARGE SCALE GENOMIC DNA]</scope>
    <source>
        <strain evidence="2">ATCC PRA-260 / SAW760</strain>
    </source>
</reference>
<organism evidence="2">
    <name type="scientific">Entamoeba dispar (strain ATCC PRA-260 / SAW760)</name>
    <dbReference type="NCBI Taxonomy" id="370354"/>
    <lineage>
        <taxon>Eukaryota</taxon>
        <taxon>Amoebozoa</taxon>
        <taxon>Evosea</taxon>
        <taxon>Archamoebae</taxon>
        <taxon>Mastigamoebida</taxon>
        <taxon>Entamoebidae</taxon>
        <taxon>Entamoeba</taxon>
    </lineage>
</organism>
<name>B0ESX3_ENTDS</name>
<dbReference type="Proteomes" id="UP000008076">
    <property type="component" value="Unassembled WGS sequence"/>
</dbReference>